<dbReference type="RefSeq" id="WP_053184447.1">
    <property type="nucleotide sequence ID" value="NZ_LGIA01000165.1"/>
</dbReference>
<gene>
    <name evidence="2" type="ORF">NC99_28680</name>
</gene>
<dbReference type="Gene3D" id="2.60.40.1600">
    <property type="entry name" value="Smr-associated-like"/>
    <property type="match status" value="1"/>
</dbReference>
<dbReference type="InterPro" id="IPR036781">
    <property type="entry name" value="Smr_assoc-like_sf"/>
</dbReference>
<evidence type="ECO:0000313" key="2">
    <source>
        <dbReference type="EMBL" id="KOH44321.1"/>
    </source>
</evidence>
<evidence type="ECO:0000313" key="3">
    <source>
        <dbReference type="Proteomes" id="UP000036958"/>
    </source>
</evidence>
<protein>
    <recommendedName>
        <fullName evidence="1">Smr domain-containing protein</fullName>
    </recommendedName>
</protein>
<sequence length="346" mass="39073">MIKVGDRVKFMNDVGGGIVTKVVSKSLVNVENDDGFEIPTLVSELVVVSEELAATKKPSVQDFVAQAQPGKKEPEKAPAKEEAVLIEGNDEPNFQLAFVPDDSRNPLDGSIKLYLINDSNFSVLYHFSQFDGVEYETKEAGELEPNTKLWLDSIAQVDIAGLPEYFFQLICYREKSSRLERPVEASVKVNPVKFYKSGSFVANDFFSEKAMLIKLNQNVMEQAVEALTEKDVKQAVRQKEPARKPKPVLENTDLLEVDLHIHELLDDTTGLSNKEMLDLQLTHFHGKMDEAIKKQVKKVVFIHGLGNGTLKQELRRELSHRYKKYAFQDASFQEYGYGATMVILRK</sequence>
<name>A0A0L8V7A2_9BACT</name>
<reference evidence="3" key="1">
    <citation type="submission" date="2015-07" db="EMBL/GenBank/DDBJ databases">
        <title>Genome sequencing of Sunxiuqinia dokdonensis strain SK.</title>
        <authorList>
            <person name="Ahn S."/>
            <person name="Kim B.-C."/>
        </authorList>
    </citation>
    <scope>NUCLEOTIDE SEQUENCE [LARGE SCALE GENOMIC DNA]</scope>
    <source>
        <strain evidence="3">SK</strain>
    </source>
</reference>
<dbReference type="AlphaFoldDB" id="A0A0L8V7A2"/>
<dbReference type="Gene3D" id="3.30.1370.110">
    <property type="match status" value="1"/>
</dbReference>
<keyword evidence="3" id="KW-1185">Reference proteome</keyword>
<dbReference type="PATRIC" id="fig|1409788.3.peg.2953"/>
<dbReference type="InterPro" id="IPR018598">
    <property type="entry name" value="DUF2027"/>
</dbReference>
<accession>A0A0L8V7A2</accession>
<dbReference type="InterPro" id="IPR002625">
    <property type="entry name" value="Smr_dom"/>
</dbReference>
<dbReference type="PROSITE" id="PS50828">
    <property type="entry name" value="SMR"/>
    <property type="match status" value="1"/>
</dbReference>
<dbReference type="Pfam" id="PF01713">
    <property type="entry name" value="Smr"/>
    <property type="match status" value="1"/>
</dbReference>
<dbReference type="InterPro" id="IPR036063">
    <property type="entry name" value="Smr_dom_sf"/>
</dbReference>
<dbReference type="Proteomes" id="UP000036958">
    <property type="component" value="Unassembled WGS sequence"/>
</dbReference>
<dbReference type="STRING" id="1409788.NC99_28680"/>
<dbReference type="SUPFAM" id="SSF158949">
    <property type="entry name" value="Smr-associated domain-like"/>
    <property type="match status" value="1"/>
</dbReference>
<dbReference type="EMBL" id="LGIA01000165">
    <property type="protein sequence ID" value="KOH44321.1"/>
    <property type="molecule type" value="Genomic_DNA"/>
</dbReference>
<comment type="caution">
    <text evidence="2">The sequence shown here is derived from an EMBL/GenBank/DDBJ whole genome shotgun (WGS) entry which is preliminary data.</text>
</comment>
<proteinExistence type="predicted"/>
<organism evidence="2 3">
    <name type="scientific">Sunxiuqinia dokdonensis</name>
    <dbReference type="NCBI Taxonomy" id="1409788"/>
    <lineage>
        <taxon>Bacteria</taxon>
        <taxon>Pseudomonadati</taxon>
        <taxon>Bacteroidota</taxon>
        <taxon>Bacteroidia</taxon>
        <taxon>Marinilabiliales</taxon>
        <taxon>Prolixibacteraceae</taxon>
        <taxon>Sunxiuqinia</taxon>
    </lineage>
</organism>
<dbReference type="Pfam" id="PF09640">
    <property type="entry name" value="DUF2027"/>
    <property type="match status" value="1"/>
</dbReference>
<evidence type="ECO:0000259" key="1">
    <source>
        <dbReference type="PROSITE" id="PS50828"/>
    </source>
</evidence>
<feature type="domain" description="Smr" evidence="1">
    <location>
        <begin position="281"/>
        <end position="345"/>
    </location>
</feature>
<dbReference type="OrthoDB" id="1524810at2"/>